<name>A0AAD8ENI5_DIPPU</name>
<organism evidence="2 3">
    <name type="scientific">Diploptera punctata</name>
    <name type="common">Pacific beetle cockroach</name>
    <dbReference type="NCBI Taxonomy" id="6984"/>
    <lineage>
        <taxon>Eukaryota</taxon>
        <taxon>Metazoa</taxon>
        <taxon>Ecdysozoa</taxon>
        <taxon>Arthropoda</taxon>
        <taxon>Hexapoda</taxon>
        <taxon>Insecta</taxon>
        <taxon>Pterygota</taxon>
        <taxon>Neoptera</taxon>
        <taxon>Polyneoptera</taxon>
        <taxon>Dictyoptera</taxon>
        <taxon>Blattodea</taxon>
        <taxon>Blaberoidea</taxon>
        <taxon>Blaberidae</taxon>
        <taxon>Diplopterinae</taxon>
        <taxon>Diploptera</taxon>
    </lineage>
</organism>
<evidence type="ECO:0000256" key="1">
    <source>
        <dbReference type="SAM" id="Phobius"/>
    </source>
</evidence>
<feature type="non-terminal residue" evidence="2">
    <location>
        <position position="62"/>
    </location>
</feature>
<feature type="transmembrane region" description="Helical" evidence="1">
    <location>
        <begin position="6"/>
        <end position="24"/>
    </location>
</feature>
<feature type="non-terminal residue" evidence="2">
    <location>
        <position position="1"/>
    </location>
</feature>
<keyword evidence="3" id="KW-1185">Reference proteome</keyword>
<dbReference type="AlphaFoldDB" id="A0AAD8ENI5"/>
<sequence>FWWSCVQVIVFFIYQTIVFSVICILDSPHCKIPSLLKTNAFSFAFVVFIYVPFIKPMTNCKT</sequence>
<feature type="transmembrane region" description="Helical" evidence="1">
    <location>
        <begin position="36"/>
        <end position="54"/>
    </location>
</feature>
<evidence type="ECO:0000313" key="2">
    <source>
        <dbReference type="EMBL" id="KAJ9596696.1"/>
    </source>
</evidence>
<gene>
    <name evidence="2" type="ORF">L9F63_012300</name>
</gene>
<dbReference type="Proteomes" id="UP001233999">
    <property type="component" value="Unassembled WGS sequence"/>
</dbReference>
<dbReference type="EMBL" id="JASPKZ010001974">
    <property type="protein sequence ID" value="KAJ9596696.1"/>
    <property type="molecule type" value="Genomic_DNA"/>
</dbReference>
<keyword evidence="1" id="KW-1133">Transmembrane helix</keyword>
<comment type="caution">
    <text evidence="2">The sequence shown here is derived from an EMBL/GenBank/DDBJ whole genome shotgun (WGS) entry which is preliminary data.</text>
</comment>
<accession>A0AAD8ENI5</accession>
<reference evidence="2" key="1">
    <citation type="journal article" date="2023" name="IScience">
        <title>Live-bearing cockroach genome reveals convergent evolutionary mechanisms linked to viviparity in insects and beyond.</title>
        <authorList>
            <person name="Fouks B."/>
            <person name="Harrison M.C."/>
            <person name="Mikhailova A.A."/>
            <person name="Marchal E."/>
            <person name="English S."/>
            <person name="Carruthers M."/>
            <person name="Jennings E.C."/>
            <person name="Chiamaka E.L."/>
            <person name="Frigard R.A."/>
            <person name="Pippel M."/>
            <person name="Attardo G.M."/>
            <person name="Benoit J.B."/>
            <person name="Bornberg-Bauer E."/>
            <person name="Tobe S.S."/>
        </authorList>
    </citation>
    <scope>NUCLEOTIDE SEQUENCE</scope>
    <source>
        <strain evidence="2">Stay&amp;Tobe</strain>
    </source>
</reference>
<reference evidence="2" key="2">
    <citation type="submission" date="2023-05" db="EMBL/GenBank/DDBJ databases">
        <authorList>
            <person name="Fouks B."/>
        </authorList>
    </citation>
    <scope>NUCLEOTIDE SEQUENCE</scope>
    <source>
        <strain evidence="2">Stay&amp;Tobe</strain>
        <tissue evidence="2">Testes</tissue>
    </source>
</reference>
<keyword evidence="1" id="KW-0472">Membrane</keyword>
<evidence type="ECO:0000313" key="3">
    <source>
        <dbReference type="Proteomes" id="UP001233999"/>
    </source>
</evidence>
<proteinExistence type="predicted"/>
<protein>
    <submittedName>
        <fullName evidence="2">Uncharacterized protein</fullName>
    </submittedName>
</protein>
<keyword evidence="1" id="KW-0812">Transmembrane</keyword>